<feature type="transmembrane region" description="Helical" evidence="1">
    <location>
        <begin position="77"/>
        <end position="101"/>
    </location>
</feature>
<gene>
    <name evidence="2" type="ORF">CC78DRAFT_538779</name>
</gene>
<evidence type="ECO:0000313" key="3">
    <source>
        <dbReference type="Proteomes" id="UP000800093"/>
    </source>
</evidence>
<comment type="caution">
    <text evidence="2">The sequence shown here is derived from an EMBL/GenBank/DDBJ whole genome shotgun (WGS) entry which is preliminary data.</text>
</comment>
<accession>A0A9P4ND86</accession>
<keyword evidence="3" id="KW-1185">Reference proteome</keyword>
<reference evidence="3" key="1">
    <citation type="journal article" date="2020" name="Stud. Mycol.">
        <title>101 Dothideomycetes genomes: A test case for predicting lifestyles and emergence of pathogens.</title>
        <authorList>
            <person name="Haridas S."/>
            <person name="Albert R."/>
            <person name="Binder M."/>
            <person name="Bloem J."/>
            <person name="LaButti K."/>
            <person name="Salamov A."/>
            <person name="Andreopoulos B."/>
            <person name="Baker S."/>
            <person name="Barry K."/>
            <person name="Bills G."/>
            <person name="Bluhm B."/>
            <person name="Cannon C."/>
            <person name="Castanera R."/>
            <person name="Culley D."/>
            <person name="Daum C."/>
            <person name="Ezra D."/>
            <person name="Gonzalez J."/>
            <person name="Henrissat B."/>
            <person name="Kuo A."/>
            <person name="Liang C."/>
            <person name="Lipzen A."/>
            <person name="Lutzoni F."/>
            <person name="Magnuson J."/>
            <person name="Mondo S."/>
            <person name="Nolan M."/>
            <person name="Ohm R."/>
            <person name="Pangilinan J."/>
            <person name="Park H.-J."/>
            <person name="Ramirez L."/>
            <person name="Alfaro M."/>
            <person name="Sun H."/>
            <person name="Tritt A."/>
            <person name="Yoshinaga Y."/>
            <person name="Zwiers L.-H."/>
            <person name="Turgeon B."/>
            <person name="Goodwin S."/>
            <person name="Spatafora J."/>
            <person name="Crous P."/>
            <person name="Grigoriev I."/>
        </authorList>
    </citation>
    <scope>NUCLEOTIDE SEQUENCE [LARGE SCALE GENOMIC DNA]</scope>
    <source>
        <strain evidence="3">CBS 304.66</strain>
    </source>
</reference>
<keyword evidence="1" id="KW-0472">Membrane</keyword>
<dbReference type="AlphaFoldDB" id="A0A9P4ND86"/>
<proteinExistence type="predicted"/>
<dbReference type="Proteomes" id="UP000800093">
    <property type="component" value="Unassembled WGS sequence"/>
</dbReference>
<keyword evidence="1" id="KW-0812">Transmembrane</keyword>
<protein>
    <submittedName>
        <fullName evidence="2">Uncharacterized protein</fullName>
    </submittedName>
</protein>
<feature type="transmembrane region" description="Helical" evidence="1">
    <location>
        <begin position="125"/>
        <end position="147"/>
    </location>
</feature>
<evidence type="ECO:0000313" key="2">
    <source>
        <dbReference type="EMBL" id="KAF2271097.1"/>
    </source>
</evidence>
<keyword evidence="1" id="KW-1133">Transmembrane helix</keyword>
<sequence length="172" mass="19605">MPRARLPSPLACLQLAFRILALLSSLGCLVTTSYISLNFFRSNPATYIALIWAICLDNAEIIALTSKPGDGIKRMRLCPLISLEVFGLVLFMISFLVTFMIENDPSQSWYENDMTYDAPGWNFKVVQWFLAYSIMGIHFFLILVAYFDGNNPIRLQEMDIAKESFLSTSYFQ</sequence>
<name>A0A9P4ND86_9PLEO</name>
<dbReference type="EMBL" id="ML986578">
    <property type="protein sequence ID" value="KAF2271097.1"/>
    <property type="molecule type" value="Genomic_DNA"/>
</dbReference>
<dbReference type="OrthoDB" id="3796791at2759"/>
<evidence type="ECO:0000256" key="1">
    <source>
        <dbReference type="SAM" id="Phobius"/>
    </source>
</evidence>
<organism evidence="2 3">
    <name type="scientific">Lojkania enalia</name>
    <dbReference type="NCBI Taxonomy" id="147567"/>
    <lineage>
        <taxon>Eukaryota</taxon>
        <taxon>Fungi</taxon>
        <taxon>Dikarya</taxon>
        <taxon>Ascomycota</taxon>
        <taxon>Pezizomycotina</taxon>
        <taxon>Dothideomycetes</taxon>
        <taxon>Pleosporomycetidae</taxon>
        <taxon>Pleosporales</taxon>
        <taxon>Pleosporales incertae sedis</taxon>
        <taxon>Lojkania</taxon>
    </lineage>
</organism>